<keyword evidence="1" id="KW-0472">Membrane</keyword>
<sequence>MEEKAIGFVQLLCTLVGGMFALYLFWQSNREKRQTFVVTLYDKLYNDPEIRSLLYALDKEQDLAEINPRKKLEQAADKTLRFLDFVGGLIKNGSLRRHDISSFEYELQLLKHQALQQYQRHLVDHQVQLNNLGYVTGEKQPSRWVQLLAWL</sequence>
<comment type="caution">
    <text evidence="2">The sequence shown here is derived from an EMBL/GenBank/DDBJ whole genome shotgun (WGS) entry which is preliminary data.</text>
</comment>
<organism evidence="2 3">
    <name type="scientific">Hymenobacter citatus</name>
    <dbReference type="NCBI Taxonomy" id="2763506"/>
    <lineage>
        <taxon>Bacteria</taxon>
        <taxon>Pseudomonadati</taxon>
        <taxon>Bacteroidota</taxon>
        <taxon>Cytophagia</taxon>
        <taxon>Cytophagales</taxon>
        <taxon>Hymenobacteraceae</taxon>
        <taxon>Hymenobacter</taxon>
    </lineage>
</organism>
<accession>A0ABR7MS26</accession>
<evidence type="ECO:0008006" key="4">
    <source>
        <dbReference type="Google" id="ProtNLM"/>
    </source>
</evidence>
<evidence type="ECO:0000313" key="3">
    <source>
        <dbReference type="Proteomes" id="UP000622017"/>
    </source>
</evidence>
<keyword evidence="1" id="KW-0812">Transmembrane</keyword>
<gene>
    <name evidence="2" type="ORF">H8B15_20745</name>
</gene>
<evidence type="ECO:0000313" key="2">
    <source>
        <dbReference type="EMBL" id="MBC6613362.1"/>
    </source>
</evidence>
<proteinExistence type="predicted"/>
<feature type="transmembrane region" description="Helical" evidence="1">
    <location>
        <begin position="6"/>
        <end position="26"/>
    </location>
</feature>
<dbReference type="Proteomes" id="UP000622017">
    <property type="component" value="Unassembled WGS sequence"/>
</dbReference>
<protein>
    <recommendedName>
        <fullName evidence="4">DUF4760 domain-containing protein</fullName>
    </recommendedName>
</protein>
<evidence type="ECO:0000256" key="1">
    <source>
        <dbReference type="SAM" id="Phobius"/>
    </source>
</evidence>
<keyword evidence="1" id="KW-1133">Transmembrane helix</keyword>
<keyword evidence="3" id="KW-1185">Reference proteome</keyword>
<dbReference type="RefSeq" id="WP_187321562.1">
    <property type="nucleotide sequence ID" value="NZ_JACSCY010000031.1"/>
</dbReference>
<dbReference type="EMBL" id="JACSCY010000031">
    <property type="protein sequence ID" value="MBC6613362.1"/>
    <property type="molecule type" value="Genomic_DNA"/>
</dbReference>
<reference evidence="2 3" key="1">
    <citation type="submission" date="2020-08" db="EMBL/GenBank/DDBJ databases">
        <title>Hymenobacter sp.</title>
        <authorList>
            <person name="Kim M.K."/>
        </authorList>
    </citation>
    <scope>NUCLEOTIDE SEQUENCE [LARGE SCALE GENOMIC DNA]</scope>
    <source>
        <strain evidence="2 3">BT507</strain>
    </source>
</reference>
<name>A0ABR7MS26_9BACT</name>